<dbReference type="EMBL" id="KZ039467">
    <property type="protein sequence ID" value="PIO12843.1"/>
    <property type="molecule type" value="Genomic_DNA"/>
</dbReference>
<evidence type="ECO:0000313" key="3">
    <source>
        <dbReference type="Proteomes" id="UP000228934"/>
    </source>
</evidence>
<dbReference type="AlphaFoldDB" id="A0A2G9QCQ8"/>
<evidence type="ECO:0000313" key="2">
    <source>
        <dbReference type="EMBL" id="PIO12843.1"/>
    </source>
</evidence>
<evidence type="ECO:0000256" key="1">
    <source>
        <dbReference type="SAM" id="SignalP"/>
    </source>
</evidence>
<gene>
    <name evidence="2" type="ORF">AB205_0167970</name>
</gene>
<dbReference type="Proteomes" id="UP000228934">
    <property type="component" value="Unassembled WGS sequence"/>
</dbReference>
<proteinExistence type="predicted"/>
<sequence>MESGKFCFLCITEFVAVLPTADVSYDVTLSSGDRERPADYRTLLSTVAESQPAKLQGTMCITLHTAESATLGMGDCPVFSPFLIAHLLFVS</sequence>
<feature type="chain" id="PRO_5013863276" evidence="1">
    <location>
        <begin position="18"/>
        <end position="91"/>
    </location>
</feature>
<keyword evidence="1" id="KW-0732">Signal</keyword>
<keyword evidence="3" id="KW-1185">Reference proteome</keyword>
<protein>
    <submittedName>
        <fullName evidence="2">Uncharacterized protein</fullName>
    </submittedName>
</protein>
<feature type="signal peptide" evidence="1">
    <location>
        <begin position="1"/>
        <end position="17"/>
    </location>
</feature>
<organism evidence="2 3">
    <name type="scientific">Aquarana catesbeiana</name>
    <name type="common">American bullfrog</name>
    <name type="synonym">Rana catesbeiana</name>
    <dbReference type="NCBI Taxonomy" id="8400"/>
    <lineage>
        <taxon>Eukaryota</taxon>
        <taxon>Metazoa</taxon>
        <taxon>Chordata</taxon>
        <taxon>Craniata</taxon>
        <taxon>Vertebrata</taxon>
        <taxon>Euteleostomi</taxon>
        <taxon>Amphibia</taxon>
        <taxon>Batrachia</taxon>
        <taxon>Anura</taxon>
        <taxon>Neobatrachia</taxon>
        <taxon>Ranoidea</taxon>
        <taxon>Ranidae</taxon>
        <taxon>Aquarana</taxon>
    </lineage>
</organism>
<accession>A0A2G9QCQ8</accession>
<reference evidence="3" key="1">
    <citation type="journal article" date="2017" name="Nat. Commun.">
        <title>The North American bullfrog draft genome provides insight into hormonal regulation of long noncoding RNA.</title>
        <authorList>
            <person name="Hammond S.A."/>
            <person name="Warren R.L."/>
            <person name="Vandervalk B.P."/>
            <person name="Kucuk E."/>
            <person name="Khan H."/>
            <person name="Gibb E.A."/>
            <person name="Pandoh P."/>
            <person name="Kirk H."/>
            <person name="Zhao Y."/>
            <person name="Jones M."/>
            <person name="Mungall A.J."/>
            <person name="Coope R."/>
            <person name="Pleasance S."/>
            <person name="Moore R.A."/>
            <person name="Holt R.A."/>
            <person name="Round J.M."/>
            <person name="Ohora S."/>
            <person name="Walle B.V."/>
            <person name="Veldhoen N."/>
            <person name="Helbing C.C."/>
            <person name="Birol I."/>
        </authorList>
    </citation>
    <scope>NUCLEOTIDE SEQUENCE [LARGE SCALE GENOMIC DNA]</scope>
</reference>
<name>A0A2G9QCQ8_AQUCT</name>